<evidence type="ECO:0000313" key="1">
    <source>
        <dbReference type="EMBL" id="MED6176295.1"/>
    </source>
</evidence>
<accession>A0ABU6VRQ5</accession>
<sequence length="156" mass="18013">MRIEALDVQALFEGIYKLIDKNALPLFLSSCQKKAGIQRCNALLKNRQEFKRVRRMVKADEKNVISPTWKCSTVMKNKPKKKKLKPLNEAFQNLERSDMDLKVMKALWTNGIPFNILRNPHFIEMGSAINNGPKIRKPPTFDKARTILLDECKKSV</sequence>
<protein>
    <submittedName>
        <fullName evidence="1">Uncharacterized protein</fullName>
    </submittedName>
</protein>
<comment type="caution">
    <text evidence="1">The sequence shown here is derived from an EMBL/GenBank/DDBJ whole genome shotgun (WGS) entry which is preliminary data.</text>
</comment>
<organism evidence="1 2">
    <name type="scientific">Stylosanthes scabra</name>
    <dbReference type="NCBI Taxonomy" id="79078"/>
    <lineage>
        <taxon>Eukaryota</taxon>
        <taxon>Viridiplantae</taxon>
        <taxon>Streptophyta</taxon>
        <taxon>Embryophyta</taxon>
        <taxon>Tracheophyta</taxon>
        <taxon>Spermatophyta</taxon>
        <taxon>Magnoliopsida</taxon>
        <taxon>eudicotyledons</taxon>
        <taxon>Gunneridae</taxon>
        <taxon>Pentapetalae</taxon>
        <taxon>rosids</taxon>
        <taxon>fabids</taxon>
        <taxon>Fabales</taxon>
        <taxon>Fabaceae</taxon>
        <taxon>Papilionoideae</taxon>
        <taxon>50 kb inversion clade</taxon>
        <taxon>dalbergioids sensu lato</taxon>
        <taxon>Dalbergieae</taxon>
        <taxon>Pterocarpus clade</taxon>
        <taxon>Stylosanthes</taxon>
    </lineage>
</organism>
<proteinExistence type="predicted"/>
<evidence type="ECO:0000313" key="2">
    <source>
        <dbReference type="Proteomes" id="UP001341840"/>
    </source>
</evidence>
<keyword evidence="2" id="KW-1185">Reference proteome</keyword>
<reference evidence="1 2" key="1">
    <citation type="journal article" date="2023" name="Plants (Basel)">
        <title>Bridging the Gap: Combining Genomics and Transcriptomics Approaches to Understand Stylosanthes scabra, an Orphan Legume from the Brazilian Caatinga.</title>
        <authorList>
            <person name="Ferreira-Neto J.R.C."/>
            <person name="da Silva M.D."/>
            <person name="Binneck E."/>
            <person name="de Melo N.F."/>
            <person name="da Silva R.H."/>
            <person name="de Melo A.L.T.M."/>
            <person name="Pandolfi V."/>
            <person name="Bustamante F.O."/>
            <person name="Brasileiro-Vidal A.C."/>
            <person name="Benko-Iseppon A.M."/>
        </authorList>
    </citation>
    <scope>NUCLEOTIDE SEQUENCE [LARGE SCALE GENOMIC DNA]</scope>
    <source>
        <tissue evidence="1">Leaves</tissue>
    </source>
</reference>
<dbReference type="EMBL" id="JASCZI010152533">
    <property type="protein sequence ID" value="MED6176295.1"/>
    <property type="molecule type" value="Genomic_DNA"/>
</dbReference>
<dbReference type="Proteomes" id="UP001341840">
    <property type="component" value="Unassembled WGS sequence"/>
</dbReference>
<name>A0ABU6VRQ5_9FABA</name>
<gene>
    <name evidence="1" type="ORF">PIB30_086746</name>
</gene>